<dbReference type="Pfam" id="PF13103">
    <property type="entry name" value="TonB_2"/>
    <property type="match status" value="1"/>
</dbReference>
<dbReference type="Proteomes" id="UP000191933">
    <property type="component" value="Unassembled WGS sequence"/>
</dbReference>
<protein>
    <submittedName>
        <fullName evidence="8">TonB protein</fullName>
    </submittedName>
</protein>
<keyword evidence="3 6" id="KW-1133">Transmembrane helix</keyword>
<proteinExistence type="predicted"/>
<evidence type="ECO:0000259" key="7">
    <source>
        <dbReference type="PROSITE" id="PS52015"/>
    </source>
</evidence>
<evidence type="ECO:0000313" key="9">
    <source>
        <dbReference type="Proteomes" id="UP000191933"/>
    </source>
</evidence>
<sequence length="309" mass="33799">MSENGYPQARHSRLWEVTLWSAAALLMLSVHAGFAYYLMQEPDELEAGGPPPAAIMIEMAAIPEAVQTEETTQAQDVEDAEEVKSDSSEPVEEAAPEETPPPLEPVAETPPPEPVQPPEPPVEEIVEPQEIPEPVEPVDPVQEQMMAELENVEVPLPVMRPPPPPVEKKVEKKEPEEKKKVERQRPKPQQASELRETAKVEAQQSDRTAASRSNAGFFSSSSASPAKWGSKVRSHIQRRKPRSLRSDAMTATVRFRVNDAGAISGVSVVQSTGDSFVDQQIAAWIQSASPVPAPPPEANRTITLPISIR</sequence>
<keyword evidence="4 6" id="KW-0472">Membrane</keyword>
<feature type="domain" description="TonB C-terminal" evidence="7">
    <location>
        <begin position="223"/>
        <end position="309"/>
    </location>
</feature>
<feature type="region of interest" description="Disordered" evidence="5">
    <location>
        <begin position="68"/>
        <end position="135"/>
    </location>
</feature>
<dbReference type="GO" id="GO:0055085">
    <property type="term" value="P:transmembrane transport"/>
    <property type="evidence" value="ECO:0007669"/>
    <property type="project" value="InterPro"/>
</dbReference>
<comment type="subcellular location">
    <subcellularLocation>
        <location evidence="1">Membrane</location>
        <topology evidence="1">Single-pass membrane protein</topology>
    </subcellularLocation>
</comment>
<feature type="region of interest" description="Disordered" evidence="5">
    <location>
        <begin position="152"/>
        <end position="245"/>
    </location>
</feature>
<comment type="caution">
    <text evidence="8">The sequence shown here is derived from an EMBL/GenBank/DDBJ whole genome shotgun (WGS) entry which is preliminary data.</text>
</comment>
<dbReference type="Gene3D" id="3.30.1150.10">
    <property type="match status" value="1"/>
</dbReference>
<feature type="compositionally biased region" description="Low complexity" evidence="5">
    <location>
        <begin position="210"/>
        <end position="226"/>
    </location>
</feature>
<evidence type="ECO:0000256" key="4">
    <source>
        <dbReference type="ARBA" id="ARBA00023136"/>
    </source>
</evidence>
<feature type="compositionally biased region" description="Basic residues" evidence="5">
    <location>
        <begin position="230"/>
        <end position="243"/>
    </location>
</feature>
<dbReference type="GO" id="GO:0016020">
    <property type="term" value="C:membrane"/>
    <property type="evidence" value="ECO:0007669"/>
    <property type="project" value="UniProtKB-SubCell"/>
</dbReference>
<dbReference type="AlphaFoldDB" id="A0A9W5B0H3"/>
<dbReference type="SUPFAM" id="SSF74653">
    <property type="entry name" value="TolA/TonB C-terminal domain"/>
    <property type="match status" value="1"/>
</dbReference>
<evidence type="ECO:0000256" key="5">
    <source>
        <dbReference type="SAM" id="MobiDB-lite"/>
    </source>
</evidence>
<evidence type="ECO:0000256" key="3">
    <source>
        <dbReference type="ARBA" id="ARBA00022989"/>
    </source>
</evidence>
<dbReference type="EMBL" id="FBVY01000012">
    <property type="protein sequence ID" value="CUW90918.1"/>
    <property type="molecule type" value="Genomic_DNA"/>
</dbReference>
<dbReference type="InterPro" id="IPR006260">
    <property type="entry name" value="TonB/TolA_C"/>
</dbReference>
<evidence type="ECO:0000256" key="6">
    <source>
        <dbReference type="SAM" id="Phobius"/>
    </source>
</evidence>
<accession>A0A9W5B0H3</accession>
<feature type="transmembrane region" description="Helical" evidence="6">
    <location>
        <begin position="20"/>
        <end position="39"/>
    </location>
</feature>
<evidence type="ECO:0000256" key="1">
    <source>
        <dbReference type="ARBA" id="ARBA00004167"/>
    </source>
</evidence>
<dbReference type="InterPro" id="IPR037682">
    <property type="entry name" value="TonB_C"/>
</dbReference>
<name>A0A9W5B0H3_9HYPH</name>
<dbReference type="RefSeq" id="WP_072493812.1">
    <property type="nucleotide sequence ID" value="NZ_LT009718.1"/>
</dbReference>
<evidence type="ECO:0000313" key="8">
    <source>
        <dbReference type="EMBL" id="CUW90918.1"/>
    </source>
</evidence>
<feature type="compositionally biased region" description="Pro residues" evidence="5">
    <location>
        <begin position="98"/>
        <end position="120"/>
    </location>
</feature>
<dbReference type="NCBIfam" id="TIGR01352">
    <property type="entry name" value="tonB_Cterm"/>
    <property type="match status" value="1"/>
</dbReference>
<reference evidence="8 9" key="1">
    <citation type="submission" date="2016-01" db="EMBL/GenBank/DDBJ databases">
        <authorList>
            <person name="Regsiter A."/>
            <person name="william w."/>
        </authorList>
    </citation>
    <scope>NUCLEOTIDE SEQUENCE [LARGE SCALE GENOMIC DNA]</scope>
    <source>
        <strain evidence="8 9">CFBP 5494</strain>
    </source>
</reference>
<keyword evidence="9" id="KW-1185">Reference proteome</keyword>
<dbReference type="PROSITE" id="PS52015">
    <property type="entry name" value="TONB_CTD"/>
    <property type="match status" value="1"/>
</dbReference>
<evidence type="ECO:0000256" key="2">
    <source>
        <dbReference type="ARBA" id="ARBA00022692"/>
    </source>
</evidence>
<keyword evidence="2 6" id="KW-0812">Transmembrane</keyword>
<feature type="compositionally biased region" description="Basic and acidic residues" evidence="5">
    <location>
        <begin position="166"/>
        <end position="185"/>
    </location>
</feature>
<gene>
    <name evidence="8" type="primary">tonB</name>
    <name evidence="8" type="ORF">AGR2A_Cc20101</name>
</gene>
<organism evidence="8 9">
    <name type="scientific">Agrobacterium genomosp. 2 str. CFBP 5494</name>
    <dbReference type="NCBI Taxonomy" id="1183436"/>
    <lineage>
        <taxon>Bacteria</taxon>
        <taxon>Pseudomonadati</taxon>
        <taxon>Pseudomonadota</taxon>
        <taxon>Alphaproteobacteria</taxon>
        <taxon>Hyphomicrobiales</taxon>
        <taxon>Rhizobiaceae</taxon>
        <taxon>Rhizobium/Agrobacterium group</taxon>
        <taxon>Agrobacterium</taxon>
        <taxon>Agrobacterium tumefaciens complex</taxon>
    </lineage>
</organism>